<dbReference type="PROSITE" id="PS00170">
    <property type="entry name" value="CSA_PPIASE_1"/>
    <property type="match status" value="1"/>
</dbReference>
<gene>
    <name evidence="17" type="ORF">CTHT_0005290</name>
</gene>
<dbReference type="InterPro" id="IPR029000">
    <property type="entry name" value="Cyclophilin-like_dom_sf"/>
</dbReference>
<dbReference type="FunFam" id="2.40.100.10:FF:000034">
    <property type="entry name" value="Peptidyl-prolyl isomerase CWC27 protein"/>
    <property type="match status" value="1"/>
</dbReference>
<dbReference type="EC" id="5.2.1.8" evidence="5"/>
<evidence type="ECO:0007829" key="19">
    <source>
        <dbReference type="PDB" id="4R3F"/>
    </source>
</evidence>
<dbReference type="PROSITE" id="PS50072">
    <property type="entry name" value="CSA_PPIASE_2"/>
    <property type="match status" value="1"/>
</dbReference>
<feature type="compositionally biased region" description="Basic and acidic residues" evidence="15">
    <location>
        <begin position="284"/>
        <end position="303"/>
    </location>
</feature>
<feature type="region of interest" description="Disordered" evidence="15">
    <location>
        <begin position="369"/>
        <end position="445"/>
    </location>
</feature>
<comment type="catalytic activity">
    <reaction evidence="1">
        <text>[protein]-peptidylproline (omega=180) = [protein]-peptidylproline (omega=0)</text>
        <dbReference type="Rhea" id="RHEA:16237"/>
        <dbReference type="Rhea" id="RHEA-COMP:10747"/>
        <dbReference type="Rhea" id="RHEA-COMP:10748"/>
        <dbReference type="ChEBI" id="CHEBI:83833"/>
        <dbReference type="ChEBI" id="CHEBI:83834"/>
        <dbReference type="EC" id="5.2.1.8"/>
    </reaction>
</comment>
<sequence>MSTIYNLEPQPTGAVIIHTTQGDLKVELFAKQTPLTCRNFLQHSLDGYYDGTIFHRLVPGFIIQGGDPTGTGHGGESIYDGGAFSGDLDPWPMDQRKGHNAGPMGVNFKDEFHSRLKFNRRGLLGMANEGAPDTNGSQFFFTLGKAEELNNKNTLFGRVAAGDTIYNLMKWGEAELIEGTERPQYPVKITNIEILLNPFPDMKKRERRIQHEVPRPLPATEKKPKKRKGGKQLLSFGDEEGDMEEEPVVKKAKFDTRIVMDVDEEPQPKTIPVREPIKKAVEVAGKKTQEAAKLQRERSERLVTTEPAPKKVPNSPSPPAAKTLSEKSTPESSPEPPPKKSLLEQTNEEIAAIKASMKRTIYAEQPVKEKKKSALELMVPETAMRGRKRRPGATNPKDERDAISILNAFKAKLEKAPPEKTPAEKLRTVTEKKAENPGEGGGEEEEVCDLHFIAGCLSCKAWDKEEKEESDDEGWMSHRLTFAADKFGKDYNQRKKAEEELVVIDPLEKAKALKEEKKGSREGNHRPEGSGRGWGRDLDRDRDRDRYRDRNRDRERGRDSDYWEGDRERGRDRDRRR</sequence>
<dbReference type="SMR" id="G0RY38"/>
<protein>
    <recommendedName>
        <fullName evidence="5">peptidylprolyl isomerase</fullName>
        <ecNumber evidence="5">5.2.1.8</ecNumber>
    </recommendedName>
</protein>
<dbReference type="InterPro" id="IPR002130">
    <property type="entry name" value="Cyclophilin-type_PPIase_dom"/>
</dbReference>
<evidence type="ECO:0000256" key="7">
    <source>
        <dbReference type="ARBA" id="ARBA00022664"/>
    </source>
</evidence>
<evidence type="ECO:0000256" key="1">
    <source>
        <dbReference type="ARBA" id="ARBA00000971"/>
    </source>
</evidence>
<dbReference type="GeneID" id="18254567"/>
<keyword evidence="6" id="KW-0963">Cytoplasm</keyword>
<dbReference type="EMBL" id="GL988032">
    <property type="protein sequence ID" value="EGS23824.1"/>
    <property type="molecule type" value="Genomic_DNA"/>
</dbReference>
<evidence type="ECO:0000256" key="12">
    <source>
        <dbReference type="ARBA" id="ARBA00023242"/>
    </source>
</evidence>
<dbReference type="OMA" id="CKNFLQH"/>
<dbReference type="GO" id="GO:0071013">
    <property type="term" value="C:catalytic step 2 spliceosome"/>
    <property type="evidence" value="ECO:0007669"/>
    <property type="project" value="TreeGrafter"/>
</dbReference>
<dbReference type="InterPro" id="IPR044666">
    <property type="entry name" value="Cyclophilin_A-like"/>
</dbReference>
<evidence type="ECO:0000256" key="4">
    <source>
        <dbReference type="ARBA" id="ARBA00011524"/>
    </source>
</evidence>
<evidence type="ECO:0000256" key="9">
    <source>
        <dbReference type="ARBA" id="ARBA00023110"/>
    </source>
</evidence>
<evidence type="ECO:0000256" key="14">
    <source>
        <dbReference type="ARBA" id="ARBA00055615"/>
    </source>
</evidence>
<dbReference type="KEGG" id="cthr:CTHT_0005290"/>
<evidence type="ECO:0000256" key="3">
    <source>
        <dbReference type="ARBA" id="ARBA00004496"/>
    </source>
</evidence>
<evidence type="ECO:0000256" key="15">
    <source>
        <dbReference type="SAM" id="MobiDB-lite"/>
    </source>
</evidence>
<proteinExistence type="evidence at protein level"/>
<keyword evidence="9" id="KW-0697">Rotamase</keyword>
<evidence type="ECO:0000256" key="5">
    <source>
        <dbReference type="ARBA" id="ARBA00013194"/>
    </source>
</evidence>
<dbReference type="PANTHER" id="PTHR45625:SF6">
    <property type="entry name" value="SPLICEOSOME-ASSOCIATED PROTEIN CWC27 HOMOLOG"/>
    <property type="match status" value="1"/>
</dbReference>
<dbReference type="InterPro" id="IPR020892">
    <property type="entry name" value="Cyclophilin-type_PPIase_CS"/>
</dbReference>
<feature type="domain" description="PPIase cyclophilin-type" evidence="16">
    <location>
        <begin position="22"/>
        <end position="194"/>
    </location>
</feature>
<organism evidence="18">
    <name type="scientific">Chaetomium thermophilum (strain DSM 1495 / CBS 144.50 / IMI 039719)</name>
    <name type="common">Thermochaetoides thermophila</name>
    <dbReference type="NCBI Taxonomy" id="759272"/>
    <lineage>
        <taxon>Eukaryota</taxon>
        <taxon>Fungi</taxon>
        <taxon>Dikarya</taxon>
        <taxon>Ascomycota</taxon>
        <taxon>Pezizomycotina</taxon>
        <taxon>Sordariomycetes</taxon>
        <taxon>Sordariomycetidae</taxon>
        <taxon>Sordariales</taxon>
        <taxon>Chaetomiaceae</taxon>
        <taxon>Thermochaetoides</taxon>
    </lineage>
</organism>
<dbReference type="PANTHER" id="PTHR45625">
    <property type="entry name" value="PEPTIDYL-PROLYL CIS-TRANS ISOMERASE-RELATED"/>
    <property type="match status" value="1"/>
</dbReference>
<comment type="similarity">
    <text evidence="13">Belongs to the cyclophilin-type PPIase family. CWC27 subfamily.</text>
</comment>
<dbReference type="GO" id="GO:0008380">
    <property type="term" value="P:RNA splicing"/>
    <property type="evidence" value="ECO:0007669"/>
    <property type="project" value="UniProtKB-KW"/>
</dbReference>
<evidence type="ECO:0000256" key="8">
    <source>
        <dbReference type="ARBA" id="ARBA00022728"/>
    </source>
</evidence>
<name>G0RY38_CHATD</name>
<reference evidence="17 18" key="1">
    <citation type="journal article" date="2011" name="Cell">
        <title>Insight into structure and assembly of the nuclear pore complex by utilizing the genome of a eukaryotic thermophile.</title>
        <authorList>
            <person name="Amlacher S."/>
            <person name="Sarges P."/>
            <person name="Flemming D."/>
            <person name="van Noort V."/>
            <person name="Kunze R."/>
            <person name="Devos D.P."/>
            <person name="Arumugam M."/>
            <person name="Bork P."/>
            <person name="Hurt E."/>
        </authorList>
    </citation>
    <scope>NUCLEOTIDE SEQUENCE [LARGE SCALE GENOMIC DNA]</scope>
    <source>
        <strain evidence="18">DSM 1495 / CBS 144.50 / IMI 039719</strain>
    </source>
</reference>
<feature type="region of interest" description="Disordered" evidence="15">
    <location>
        <begin position="211"/>
        <end position="248"/>
    </location>
</feature>
<dbReference type="Proteomes" id="UP000008066">
    <property type="component" value="Unassembled WGS sequence"/>
</dbReference>
<dbReference type="AlphaFoldDB" id="G0RY38"/>
<dbReference type="CDD" id="cd01925">
    <property type="entry name" value="cyclophilin_CeCYP16-like"/>
    <property type="match status" value="1"/>
</dbReference>
<dbReference type="OrthoDB" id="442970at2759"/>
<dbReference type="SUPFAM" id="SSF50891">
    <property type="entry name" value="Cyclophilin-like"/>
    <property type="match status" value="1"/>
</dbReference>
<feature type="compositionally biased region" description="Basic and acidic residues" evidence="15">
    <location>
        <begin position="506"/>
        <end position="577"/>
    </location>
</feature>
<evidence type="ECO:0000259" key="16">
    <source>
        <dbReference type="PROSITE" id="PS50072"/>
    </source>
</evidence>
<dbReference type="RefSeq" id="XP_006691066.1">
    <property type="nucleotide sequence ID" value="XM_006691003.1"/>
</dbReference>
<dbReference type="HOGENOM" id="CLU_012062_14_5_1"/>
<evidence type="ECO:0000256" key="11">
    <source>
        <dbReference type="ARBA" id="ARBA00023235"/>
    </source>
</evidence>
<feature type="region of interest" description="Disordered" evidence="15">
    <location>
        <begin position="497"/>
        <end position="577"/>
    </location>
</feature>
<keyword evidence="7" id="KW-0507">mRNA processing</keyword>
<dbReference type="GO" id="GO:0006397">
    <property type="term" value="P:mRNA processing"/>
    <property type="evidence" value="ECO:0007669"/>
    <property type="project" value="UniProtKB-KW"/>
</dbReference>
<evidence type="ECO:0000256" key="2">
    <source>
        <dbReference type="ARBA" id="ARBA00004123"/>
    </source>
</evidence>
<evidence type="ECO:0000256" key="6">
    <source>
        <dbReference type="ARBA" id="ARBA00022490"/>
    </source>
</evidence>
<feature type="region of interest" description="Disordered" evidence="15">
    <location>
        <begin position="284"/>
        <end position="351"/>
    </location>
</feature>
<comment type="subcellular location">
    <subcellularLocation>
        <location evidence="3">Cytoplasm</location>
    </subcellularLocation>
    <subcellularLocation>
        <location evidence="2">Nucleus</location>
    </subcellularLocation>
</comment>
<dbReference type="GO" id="GO:0006457">
    <property type="term" value="P:protein folding"/>
    <property type="evidence" value="ECO:0007669"/>
    <property type="project" value="InterPro"/>
</dbReference>
<comment type="function">
    <text evidence="14">PPIases accelerate the folding of proteins. It catalyzes the cis-trans isomerization of proline imidic peptide bonds in oligopeptides. Involved in pre-mRNA splicing.</text>
</comment>
<keyword evidence="10" id="KW-0508">mRNA splicing</keyword>
<dbReference type="EvolutionaryTrace" id="G0RY38"/>
<dbReference type="Gene3D" id="2.40.100.10">
    <property type="entry name" value="Cyclophilin-like"/>
    <property type="match status" value="1"/>
</dbReference>
<dbReference type="PDB" id="4R3F">
    <property type="method" value="X-ray"/>
    <property type="resolution" value="1.30 A"/>
    <property type="chains" value="A=2-201"/>
</dbReference>
<keyword evidence="8" id="KW-0747">Spliceosome</keyword>
<keyword evidence="12" id="KW-0539">Nucleus</keyword>
<reference evidence="19" key="2">
    <citation type="journal article" date="2014" name="Acta Crystallogr. D">
        <title>Structure and evolution of the spliceosomal peptidyl-prolyl cis-trans isomerase Cwc27.</title>
        <authorList>
            <person name="Ulrich A."/>
            <person name="Wahl M.C."/>
        </authorList>
    </citation>
    <scope>X-RAY CRYSTALLOGRAPHY (1.30 ANGSTROMS) OF 2-201</scope>
</reference>
<keyword evidence="11" id="KW-0413">Isomerase</keyword>
<dbReference type="PDBsum" id="4R3F"/>
<dbReference type="GO" id="GO:0003755">
    <property type="term" value="F:peptidyl-prolyl cis-trans isomerase activity"/>
    <property type="evidence" value="ECO:0007669"/>
    <property type="project" value="UniProtKB-KW"/>
</dbReference>
<feature type="compositionally biased region" description="Acidic residues" evidence="15">
    <location>
        <begin position="237"/>
        <end position="246"/>
    </location>
</feature>
<evidence type="ECO:0000256" key="13">
    <source>
        <dbReference type="ARBA" id="ARBA00038509"/>
    </source>
</evidence>
<dbReference type="BRENDA" id="5.2.1.8">
    <property type="organism ID" value="1279"/>
</dbReference>
<dbReference type="Pfam" id="PF00160">
    <property type="entry name" value="Pro_isomerase"/>
    <property type="match status" value="1"/>
</dbReference>
<evidence type="ECO:0000256" key="10">
    <source>
        <dbReference type="ARBA" id="ARBA00023187"/>
    </source>
</evidence>
<evidence type="ECO:0000313" key="18">
    <source>
        <dbReference type="Proteomes" id="UP000008066"/>
    </source>
</evidence>
<feature type="compositionally biased region" description="Basic and acidic residues" evidence="15">
    <location>
        <begin position="411"/>
        <end position="436"/>
    </location>
</feature>
<dbReference type="PRINTS" id="PR00153">
    <property type="entry name" value="CSAPPISMRASE"/>
</dbReference>
<keyword evidence="19" id="KW-0002">3D-structure</keyword>
<dbReference type="GO" id="GO:0005737">
    <property type="term" value="C:cytoplasm"/>
    <property type="evidence" value="ECO:0007669"/>
    <property type="project" value="UniProtKB-SubCell"/>
</dbReference>
<dbReference type="STRING" id="759272.G0RY38"/>
<dbReference type="eggNOG" id="KOG0885">
    <property type="taxonomic scope" value="Eukaryota"/>
</dbReference>
<accession>G0RY38</accession>
<evidence type="ECO:0000313" key="17">
    <source>
        <dbReference type="EMBL" id="EGS23824.1"/>
    </source>
</evidence>
<comment type="subunit">
    <text evidence="4">Associated with the spliceosome.</text>
</comment>
<keyword evidence="18" id="KW-1185">Reference proteome</keyword>